<proteinExistence type="predicted"/>
<feature type="chain" id="PRO_5026186214" evidence="1">
    <location>
        <begin position="21"/>
        <end position="196"/>
    </location>
</feature>
<accession>A0A6G1IPH3</accession>
<dbReference type="Proteomes" id="UP000799291">
    <property type="component" value="Unassembled WGS sequence"/>
</dbReference>
<evidence type="ECO:0000256" key="1">
    <source>
        <dbReference type="SAM" id="SignalP"/>
    </source>
</evidence>
<evidence type="ECO:0000313" key="3">
    <source>
        <dbReference type="Proteomes" id="UP000799291"/>
    </source>
</evidence>
<dbReference type="EMBL" id="MU005599">
    <property type="protein sequence ID" value="KAF2679998.1"/>
    <property type="molecule type" value="Genomic_DNA"/>
</dbReference>
<name>A0A6G1IPH3_9PLEO</name>
<gene>
    <name evidence="2" type="ORF">K458DRAFT_393274</name>
</gene>
<organism evidence="2 3">
    <name type="scientific">Lentithecium fluviatile CBS 122367</name>
    <dbReference type="NCBI Taxonomy" id="1168545"/>
    <lineage>
        <taxon>Eukaryota</taxon>
        <taxon>Fungi</taxon>
        <taxon>Dikarya</taxon>
        <taxon>Ascomycota</taxon>
        <taxon>Pezizomycotina</taxon>
        <taxon>Dothideomycetes</taxon>
        <taxon>Pleosporomycetidae</taxon>
        <taxon>Pleosporales</taxon>
        <taxon>Massarineae</taxon>
        <taxon>Lentitheciaceae</taxon>
        <taxon>Lentithecium</taxon>
    </lineage>
</organism>
<keyword evidence="1" id="KW-0732">Signal</keyword>
<reference evidence="2" key="1">
    <citation type="journal article" date="2020" name="Stud. Mycol.">
        <title>101 Dothideomycetes genomes: a test case for predicting lifestyles and emergence of pathogens.</title>
        <authorList>
            <person name="Haridas S."/>
            <person name="Albert R."/>
            <person name="Binder M."/>
            <person name="Bloem J."/>
            <person name="Labutti K."/>
            <person name="Salamov A."/>
            <person name="Andreopoulos B."/>
            <person name="Baker S."/>
            <person name="Barry K."/>
            <person name="Bills G."/>
            <person name="Bluhm B."/>
            <person name="Cannon C."/>
            <person name="Castanera R."/>
            <person name="Culley D."/>
            <person name="Daum C."/>
            <person name="Ezra D."/>
            <person name="Gonzalez J."/>
            <person name="Henrissat B."/>
            <person name="Kuo A."/>
            <person name="Liang C."/>
            <person name="Lipzen A."/>
            <person name="Lutzoni F."/>
            <person name="Magnuson J."/>
            <person name="Mondo S."/>
            <person name="Nolan M."/>
            <person name="Ohm R."/>
            <person name="Pangilinan J."/>
            <person name="Park H.-J."/>
            <person name="Ramirez L."/>
            <person name="Alfaro M."/>
            <person name="Sun H."/>
            <person name="Tritt A."/>
            <person name="Yoshinaga Y."/>
            <person name="Zwiers L.-H."/>
            <person name="Turgeon B."/>
            <person name="Goodwin S."/>
            <person name="Spatafora J."/>
            <person name="Crous P."/>
            <person name="Grigoriev I."/>
        </authorList>
    </citation>
    <scope>NUCLEOTIDE SEQUENCE</scope>
    <source>
        <strain evidence="2">CBS 122367</strain>
    </source>
</reference>
<dbReference type="AlphaFoldDB" id="A0A6G1IPH3"/>
<keyword evidence="3" id="KW-1185">Reference proteome</keyword>
<evidence type="ECO:0000313" key="2">
    <source>
        <dbReference type="EMBL" id="KAF2679998.1"/>
    </source>
</evidence>
<feature type="signal peptide" evidence="1">
    <location>
        <begin position="1"/>
        <end position="20"/>
    </location>
</feature>
<sequence>MHLPTLPTFLLTLILSLTTAFRMFDLLDTHYASCGALWHSSKPKEQTGLRNTNEHDCKPVERMAGPFQATDYRVNLGCLCEFFRECEAADTPCGIAERTDFIEKGGPGGVLSEIPPLFLTLFTFLFPIIAASPTPTTATPAVPLCSTFAIDKVYMIFQFQRTGKNGCLALTLDGPPITGKSLVRYSIDKGYTCATY</sequence>
<protein>
    <submittedName>
        <fullName evidence="2">Uncharacterized protein</fullName>
    </submittedName>
</protein>